<evidence type="ECO:0000256" key="2">
    <source>
        <dbReference type="SAM" id="SignalP"/>
    </source>
</evidence>
<gene>
    <name evidence="3" type="ORF">DXH78_11085</name>
</gene>
<organism evidence="3 4">
    <name type="scientific">Undibacter mobilis</name>
    <dbReference type="NCBI Taxonomy" id="2292256"/>
    <lineage>
        <taxon>Bacteria</taxon>
        <taxon>Pseudomonadati</taxon>
        <taxon>Pseudomonadota</taxon>
        <taxon>Alphaproteobacteria</taxon>
        <taxon>Hyphomicrobiales</taxon>
        <taxon>Nitrobacteraceae</taxon>
        <taxon>Undibacter</taxon>
    </lineage>
</organism>
<evidence type="ECO:0000313" key="4">
    <source>
        <dbReference type="Proteomes" id="UP000263993"/>
    </source>
</evidence>
<dbReference type="Proteomes" id="UP000263993">
    <property type="component" value="Unassembled WGS sequence"/>
</dbReference>
<dbReference type="EMBL" id="QRGO01000001">
    <property type="protein sequence ID" value="RDV05060.1"/>
    <property type="molecule type" value="Genomic_DNA"/>
</dbReference>
<dbReference type="OrthoDB" id="7856223at2"/>
<proteinExistence type="predicted"/>
<feature type="signal peptide" evidence="2">
    <location>
        <begin position="1"/>
        <end position="30"/>
    </location>
</feature>
<keyword evidence="4" id="KW-1185">Reference proteome</keyword>
<protein>
    <submittedName>
        <fullName evidence="3">Uncharacterized protein</fullName>
    </submittedName>
</protein>
<reference evidence="4" key="1">
    <citation type="submission" date="2018-08" db="EMBL/GenBank/DDBJ databases">
        <authorList>
            <person name="Kim S.-J."/>
            <person name="Jung G.-Y."/>
        </authorList>
    </citation>
    <scope>NUCLEOTIDE SEQUENCE [LARGE SCALE GENOMIC DNA]</scope>
    <source>
        <strain evidence="4">GY_H</strain>
    </source>
</reference>
<accession>A0A371BBY3</accession>
<evidence type="ECO:0000256" key="1">
    <source>
        <dbReference type="SAM" id="MobiDB-lite"/>
    </source>
</evidence>
<feature type="chain" id="PRO_5016721141" evidence="2">
    <location>
        <begin position="31"/>
        <end position="234"/>
    </location>
</feature>
<keyword evidence="2" id="KW-0732">Signal</keyword>
<feature type="region of interest" description="Disordered" evidence="1">
    <location>
        <begin position="28"/>
        <end position="51"/>
    </location>
</feature>
<comment type="caution">
    <text evidence="3">The sequence shown here is derived from an EMBL/GenBank/DDBJ whole genome shotgun (WGS) entry which is preliminary data.</text>
</comment>
<dbReference type="RefSeq" id="WP_115517085.1">
    <property type="nucleotide sequence ID" value="NZ_QRGO01000001.1"/>
</dbReference>
<sequence length="234" mass="24730">MKATASINRIKLAGVVVAAALLASQGSALSQGTKKDQPPAPPAGASGVMSTSSANVEGFRSAKFGTSEADVKAAITKDFGVKADAIREQPNAGERTKALVVKVPDLLPGGGAAEVSYVFGYQSKKLIQVSVSWSKATDDKMTPEQLFSNSSVLRSHFMSEGFRPDTVATNMPINNGLLMFRGSDAKDRTAILLLQGTFSQGENNQRILTPGSLMLFYIADAKTPDIYRLPPGSF</sequence>
<dbReference type="AlphaFoldDB" id="A0A371BBY3"/>
<name>A0A371BBY3_9BRAD</name>
<evidence type="ECO:0000313" key="3">
    <source>
        <dbReference type="EMBL" id="RDV05060.1"/>
    </source>
</evidence>